<dbReference type="InterPro" id="IPR011009">
    <property type="entry name" value="Kinase-like_dom_sf"/>
</dbReference>
<keyword evidence="3" id="KW-1185">Reference proteome</keyword>
<dbReference type="EMBL" id="JANVFU010000015">
    <property type="protein sequence ID" value="KAJ3740055.1"/>
    <property type="molecule type" value="Genomic_DNA"/>
</dbReference>
<protein>
    <submittedName>
        <fullName evidence="2">Kinase-like domain-containing protein</fullName>
    </submittedName>
</protein>
<dbReference type="InterPro" id="IPR002575">
    <property type="entry name" value="Aminoglycoside_PTrfase"/>
</dbReference>
<dbReference type="GO" id="GO:0016301">
    <property type="term" value="F:kinase activity"/>
    <property type="evidence" value="ECO:0007669"/>
    <property type="project" value="UniProtKB-KW"/>
</dbReference>
<gene>
    <name evidence="2" type="ORF">DFH05DRAFT_1463235</name>
</gene>
<organism evidence="2 3">
    <name type="scientific">Lentinula detonsa</name>
    <dbReference type="NCBI Taxonomy" id="2804962"/>
    <lineage>
        <taxon>Eukaryota</taxon>
        <taxon>Fungi</taxon>
        <taxon>Dikarya</taxon>
        <taxon>Basidiomycota</taxon>
        <taxon>Agaricomycotina</taxon>
        <taxon>Agaricomycetes</taxon>
        <taxon>Agaricomycetidae</taxon>
        <taxon>Agaricales</taxon>
        <taxon>Marasmiineae</taxon>
        <taxon>Omphalotaceae</taxon>
        <taxon>Lentinula</taxon>
    </lineage>
</organism>
<evidence type="ECO:0000313" key="2">
    <source>
        <dbReference type="EMBL" id="KAJ3740055.1"/>
    </source>
</evidence>
<reference evidence="2 3" key="1">
    <citation type="journal article" date="2023" name="Proc. Natl. Acad. Sci. U.S.A.">
        <title>A global phylogenomic analysis of the shiitake genus Lentinula.</title>
        <authorList>
            <person name="Sierra-Patev S."/>
            <person name="Min B."/>
            <person name="Naranjo-Ortiz M."/>
            <person name="Looney B."/>
            <person name="Konkel Z."/>
            <person name="Slot J.C."/>
            <person name="Sakamoto Y."/>
            <person name="Steenwyk J.L."/>
            <person name="Rokas A."/>
            <person name="Carro J."/>
            <person name="Camarero S."/>
            <person name="Ferreira P."/>
            <person name="Molpeceres G."/>
            <person name="Ruiz-Duenas F.J."/>
            <person name="Serrano A."/>
            <person name="Henrissat B."/>
            <person name="Drula E."/>
            <person name="Hughes K.W."/>
            <person name="Mata J.L."/>
            <person name="Ishikawa N.K."/>
            <person name="Vargas-Isla R."/>
            <person name="Ushijima S."/>
            <person name="Smith C.A."/>
            <person name="Donoghue J."/>
            <person name="Ahrendt S."/>
            <person name="Andreopoulos W."/>
            <person name="He G."/>
            <person name="LaButti K."/>
            <person name="Lipzen A."/>
            <person name="Ng V."/>
            <person name="Riley R."/>
            <person name="Sandor L."/>
            <person name="Barry K."/>
            <person name="Martinez A.T."/>
            <person name="Xiao Y."/>
            <person name="Gibbons J.G."/>
            <person name="Terashima K."/>
            <person name="Grigoriev I.V."/>
            <person name="Hibbett D."/>
        </authorList>
    </citation>
    <scope>NUCLEOTIDE SEQUENCE [LARGE SCALE GENOMIC DNA]</scope>
    <source>
        <strain evidence="2 3">TFB7810</strain>
    </source>
</reference>
<comment type="caution">
    <text evidence="2">The sequence shown here is derived from an EMBL/GenBank/DDBJ whole genome shotgun (WGS) entry which is preliminary data.</text>
</comment>
<dbReference type="InterPro" id="IPR051678">
    <property type="entry name" value="AGP_Transferase"/>
</dbReference>
<dbReference type="CDD" id="cd05120">
    <property type="entry name" value="APH_ChoK_like"/>
    <property type="match status" value="1"/>
</dbReference>
<name>A0A9W8NSH8_9AGAR</name>
<accession>A0A9W8NSH8</accession>
<feature type="domain" description="Aminoglycoside phosphotransferase" evidence="1">
    <location>
        <begin position="172"/>
        <end position="226"/>
    </location>
</feature>
<dbReference type="SUPFAM" id="SSF56112">
    <property type="entry name" value="Protein kinase-like (PK-like)"/>
    <property type="match status" value="1"/>
</dbReference>
<keyword evidence="2" id="KW-0418">Kinase</keyword>
<evidence type="ECO:0000313" key="3">
    <source>
        <dbReference type="Proteomes" id="UP001142393"/>
    </source>
</evidence>
<dbReference type="PANTHER" id="PTHR21310:SF55">
    <property type="entry name" value="AMINOGLYCOSIDE PHOSPHOTRANSFERASE DOMAIN-CONTAINING PROTEIN"/>
    <property type="match status" value="1"/>
</dbReference>
<dbReference type="Gene3D" id="3.90.1200.10">
    <property type="match status" value="1"/>
</dbReference>
<dbReference type="PANTHER" id="PTHR21310">
    <property type="entry name" value="AMINOGLYCOSIDE PHOSPHOTRANSFERASE-RELATED-RELATED"/>
    <property type="match status" value="1"/>
</dbReference>
<evidence type="ECO:0000259" key="1">
    <source>
        <dbReference type="Pfam" id="PF01636"/>
    </source>
</evidence>
<dbReference type="Proteomes" id="UP001142393">
    <property type="component" value="Unassembled WGS sequence"/>
</dbReference>
<keyword evidence="2" id="KW-0808">Transferase</keyword>
<dbReference type="AlphaFoldDB" id="A0A9W8NSH8"/>
<proteinExistence type="predicted"/>
<sequence length="281" mass="32860">MTMQIISGRYVLEDWGWKIGRKIDSHQKIPAAPYVLQMTQSDYNTFRKNIYIEANSIRFVRRNTTIPVPDVLDTVPPDGVNNSGLLLTSWIEGETLGSWNQRHLIWPDGFQKHAEIAFYSDSSEERRPALAKIEAMFPEGPMSSPPVNTIAEFHELLFQQVSWTSRLERLRLIAEPVHTRDYRITFTHSDLNPHNILVKDDHLAAIIDWEFAGWYPEYWEYTQLVMQNLHLRPREEFWKRVGFFSGQYIEELKLERALWHSTGDMSIAPGVIPNDYLDQPM</sequence>
<dbReference type="Pfam" id="PF01636">
    <property type="entry name" value="APH"/>
    <property type="match status" value="1"/>
</dbReference>